<reference evidence="4 5" key="1">
    <citation type="submission" date="2023-11" db="EMBL/GenBank/DDBJ databases">
        <authorList>
            <person name="Okamura Y."/>
        </authorList>
    </citation>
    <scope>NUCLEOTIDE SEQUENCE [LARGE SCALE GENOMIC DNA]</scope>
</reference>
<dbReference type="Gene3D" id="3.40.50.1820">
    <property type="entry name" value="alpha/beta hydrolase"/>
    <property type="match status" value="1"/>
</dbReference>
<dbReference type="PANTHER" id="PTHR43798">
    <property type="entry name" value="MONOACYLGLYCEROL LIPASE"/>
    <property type="match status" value="1"/>
</dbReference>
<comment type="similarity">
    <text evidence="1">Belongs to the AB hydrolase superfamily.</text>
</comment>
<dbReference type="SUPFAM" id="SSF53474">
    <property type="entry name" value="alpha/beta-Hydrolases"/>
    <property type="match status" value="1"/>
</dbReference>
<dbReference type="AlphaFoldDB" id="A0AAV1JPW0"/>
<proteinExistence type="inferred from homology"/>
<dbReference type="Pfam" id="PF00561">
    <property type="entry name" value="Abhydrolase_1"/>
    <property type="match status" value="1"/>
</dbReference>
<dbReference type="InterPro" id="IPR000073">
    <property type="entry name" value="AB_hydrolase_1"/>
</dbReference>
<evidence type="ECO:0000256" key="2">
    <source>
        <dbReference type="ARBA" id="ARBA00022801"/>
    </source>
</evidence>
<dbReference type="GO" id="GO:0016787">
    <property type="term" value="F:hydrolase activity"/>
    <property type="evidence" value="ECO:0007669"/>
    <property type="project" value="UniProtKB-KW"/>
</dbReference>
<evidence type="ECO:0000256" key="1">
    <source>
        <dbReference type="ARBA" id="ARBA00008645"/>
    </source>
</evidence>
<gene>
    <name evidence="4" type="ORF">LNINA_LOCUS9879</name>
</gene>
<dbReference type="Proteomes" id="UP001497472">
    <property type="component" value="Unassembled WGS sequence"/>
</dbReference>
<accession>A0AAV1JPW0</accession>
<keyword evidence="2" id="KW-0378">Hydrolase</keyword>
<sequence length="320" mass="36565">MTAAVTWNSNSSTGAEQIQIPVKEVKIPVPWGNIVAKLWGNENKRPLLAIHGWQDNCGVWDPLASLISDKVPILAIDMPGHGFSSWLPPGIVYDTWEIVRCIQAIKEYLKWDKVSILGHSMGSIGGARYCGLFPEDVDMVMSVENFVYEDMDINIRLQMHIFGLKKVQLSKSFEPTSEPPAYTMEEIIEKWYLGADKSILKENIPYLVKQGVKPSTKHPGKFFFSRDIRVKYGSFTPENNDYLELLMRRVKCPVLYFRAKDSHYKSLSKGFPLKVQKLLQENNPHYESHLVEGTHHIHINNADKLAPVILEFLAKHNRFT</sequence>
<feature type="domain" description="AB hydrolase-1" evidence="3">
    <location>
        <begin position="46"/>
        <end position="156"/>
    </location>
</feature>
<keyword evidence="5" id="KW-1185">Reference proteome</keyword>
<dbReference type="EMBL" id="CAVLEF010000088">
    <property type="protein sequence ID" value="CAK1550665.1"/>
    <property type="molecule type" value="Genomic_DNA"/>
</dbReference>
<evidence type="ECO:0000313" key="4">
    <source>
        <dbReference type="EMBL" id="CAK1550665.1"/>
    </source>
</evidence>
<name>A0AAV1JPW0_9NEOP</name>
<dbReference type="PANTHER" id="PTHR43798:SF14">
    <property type="entry name" value="SERINE HYDROLASE-LIKE PROTEIN DDB_G0286239"/>
    <property type="match status" value="1"/>
</dbReference>
<organism evidence="4 5">
    <name type="scientific">Leptosia nina</name>
    <dbReference type="NCBI Taxonomy" id="320188"/>
    <lineage>
        <taxon>Eukaryota</taxon>
        <taxon>Metazoa</taxon>
        <taxon>Ecdysozoa</taxon>
        <taxon>Arthropoda</taxon>
        <taxon>Hexapoda</taxon>
        <taxon>Insecta</taxon>
        <taxon>Pterygota</taxon>
        <taxon>Neoptera</taxon>
        <taxon>Endopterygota</taxon>
        <taxon>Lepidoptera</taxon>
        <taxon>Glossata</taxon>
        <taxon>Ditrysia</taxon>
        <taxon>Papilionoidea</taxon>
        <taxon>Pieridae</taxon>
        <taxon>Pierinae</taxon>
        <taxon>Leptosia</taxon>
    </lineage>
</organism>
<comment type="caution">
    <text evidence="4">The sequence shown here is derived from an EMBL/GenBank/DDBJ whole genome shotgun (WGS) entry which is preliminary data.</text>
</comment>
<evidence type="ECO:0000313" key="5">
    <source>
        <dbReference type="Proteomes" id="UP001497472"/>
    </source>
</evidence>
<dbReference type="InterPro" id="IPR029058">
    <property type="entry name" value="AB_hydrolase_fold"/>
</dbReference>
<protein>
    <recommendedName>
        <fullName evidence="3">AB hydrolase-1 domain-containing protein</fullName>
    </recommendedName>
</protein>
<dbReference type="InterPro" id="IPR050266">
    <property type="entry name" value="AB_hydrolase_sf"/>
</dbReference>
<evidence type="ECO:0000259" key="3">
    <source>
        <dbReference type="Pfam" id="PF00561"/>
    </source>
</evidence>
<dbReference type="GO" id="GO:0016020">
    <property type="term" value="C:membrane"/>
    <property type="evidence" value="ECO:0007669"/>
    <property type="project" value="TreeGrafter"/>
</dbReference>